<accession>A0A244CRD0</accession>
<gene>
    <name evidence="1" type="ORF">B1199_07170</name>
</gene>
<dbReference type="Proteomes" id="UP000194841">
    <property type="component" value="Unassembled WGS sequence"/>
</dbReference>
<sequence length="65" mass="7562">MSNKKTVELKTACIGQCHRLKGYCTGCGRTEDEIYDWILLTQKERDEILKMPRADQETNAIRDEN</sequence>
<dbReference type="EMBL" id="MWPV01000002">
    <property type="protein sequence ID" value="OUL58128.1"/>
    <property type="molecule type" value="Genomic_DNA"/>
</dbReference>
<dbReference type="OrthoDB" id="9811423at2"/>
<dbReference type="RefSeq" id="WP_086743434.1">
    <property type="nucleotide sequence ID" value="NZ_MWPV01000002.1"/>
</dbReference>
<dbReference type="Pfam" id="PF06945">
    <property type="entry name" value="DUF1289"/>
    <property type="match status" value="1"/>
</dbReference>
<comment type="caution">
    <text evidence="1">The sequence shown here is derived from an EMBL/GenBank/DDBJ whole genome shotgun (WGS) entry which is preliminary data.</text>
</comment>
<protein>
    <submittedName>
        <fullName evidence="1">DUF1289 domain-containing protein</fullName>
    </submittedName>
</protein>
<reference evidence="1 2" key="1">
    <citation type="submission" date="2017-02" db="EMBL/GenBank/DDBJ databases">
        <title>Pseudoalteromonas ulvae TC14 Genome.</title>
        <authorList>
            <person name="Molmeret M."/>
        </authorList>
    </citation>
    <scope>NUCLEOTIDE SEQUENCE [LARGE SCALE GENOMIC DNA]</scope>
    <source>
        <strain evidence="1">TC14</strain>
    </source>
</reference>
<keyword evidence="2" id="KW-1185">Reference proteome</keyword>
<organism evidence="1 2">
    <name type="scientific">Pseudoalteromonas ulvae</name>
    <dbReference type="NCBI Taxonomy" id="107327"/>
    <lineage>
        <taxon>Bacteria</taxon>
        <taxon>Pseudomonadati</taxon>
        <taxon>Pseudomonadota</taxon>
        <taxon>Gammaproteobacteria</taxon>
        <taxon>Alteromonadales</taxon>
        <taxon>Pseudoalteromonadaceae</taxon>
        <taxon>Pseudoalteromonas</taxon>
    </lineage>
</organism>
<evidence type="ECO:0000313" key="2">
    <source>
        <dbReference type="Proteomes" id="UP000194841"/>
    </source>
</evidence>
<dbReference type="AlphaFoldDB" id="A0A244CRD0"/>
<evidence type="ECO:0000313" key="1">
    <source>
        <dbReference type="EMBL" id="OUL58128.1"/>
    </source>
</evidence>
<name>A0A244CRD0_PSEDV</name>
<proteinExistence type="predicted"/>
<dbReference type="InterPro" id="IPR010710">
    <property type="entry name" value="DUF1289"/>
</dbReference>